<dbReference type="PRINTS" id="PR00038">
    <property type="entry name" value="HTHLUXR"/>
</dbReference>
<dbReference type="InterPro" id="IPR016032">
    <property type="entry name" value="Sig_transdc_resp-reg_C-effctor"/>
</dbReference>
<protein>
    <submittedName>
        <fullName evidence="8">Two component transcriptional regulator, LuxR family</fullName>
    </submittedName>
</protein>
<dbReference type="AlphaFoldDB" id="A0A1I2HV68"/>
<dbReference type="SMART" id="SM00448">
    <property type="entry name" value="REC"/>
    <property type="match status" value="1"/>
</dbReference>
<evidence type="ECO:0000256" key="5">
    <source>
        <dbReference type="PROSITE-ProRule" id="PRU00169"/>
    </source>
</evidence>
<dbReference type="Gene3D" id="3.40.50.2300">
    <property type="match status" value="1"/>
</dbReference>
<evidence type="ECO:0000256" key="4">
    <source>
        <dbReference type="ARBA" id="ARBA00023163"/>
    </source>
</evidence>
<reference evidence="8 9" key="1">
    <citation type="submission" date="2016-10" db="EMBL/GenBank/DDBJ databases">
        <authorList>
            <person name="de Groot N.N."/>
        </authorList>
    </citation>
    <scope>NUCLEOTIDE SEQUENCE [LARGE SCALE GENOMIC DNA]</scope>
    <source>
        <strain evidence="8 9">DSM 23609</strain>
    </source>
</reference>
<evidence type="ECO:0000259" key="7">
    <source>
        <dbReference type="PROSITE" id="PS50110"/>
    </source>
</evidence>
<keyword evidence="3" id="KW-0238">DNA-binding</keyword>
<dbReference type="EMBL" id="FOOC01000002">
    <property type="protein sequence ID" value="SFF33508.1"/>
    <property type="molecule type" value="Genomic_DNA"/>
</dbReference>
<dbReference type="Proteomes" id="UP000199771">
    <property type="component" value="Unassembled WGS sequence"/>
</dbReference>
<evidence type="ECO:0000313" key="9">
    <source>
        <dbReference type="Proteomes" id="UP000199771"/>
    </source>
</evidence>
<evidence type="ECO:0000313" key="8">
    <source>
        <dbReference type="EMBL" id="SFF33508.1"/>
    </source>
</evidence>
<name>A0A1I2HV68_9GAMM</name>
<dbReference type="PROSITE" id="PS50110">
    <property type="entry name" value="RESPONSE_REGULATORY"/>
    <property type="match status" value="1"/>
</dbReference>
<dbReference type="PANTHER" id="PTHR43214:SF41">
    <property type="entry name" value="NITRATE_NITRITE RESPONSE REGULATOR PROTEIN NARP"/>
    <property type="match status" value="1"/>
</dbReference>
<evidence type="ECO:0000256" key="1">
    <source>
        <dbReference type="ARBA" id="ARBA00022553"/>
    </source>
</evidence>
<dbReference type="OrthoDB" id="9796655at2"/>
<keyword evidence="4" id="KW-0804">Transcription</keyword>
<dbReference type="STRING" id="1076937.SAMN04488120_102245"/>
<feature type="domain" description="HTH luxR-type" evidence="6">
    <location>
        <begin position="141"/>
        <end position="206"/>
    </location>
</feature>
<dbReference type="PANTHER" id="PTHR43214">
    <property type="entry name" value="TWO-COMPONENT RESPONSE REGULATOR"/>
    <property type="match status" value="1"/>
</dbReference>
<feature type="domain" description="Response regulatory" evidence="7">
    <location>
        <begin position="2"/>
        <end position="118"/>
    </location>
</feature>
<dbReference type="SUPFAM" id="SSF52172">
    <property type="entry name" value="CheY-like"/>
    <property type="match status" value="1"/>
</dbReference>
<dbReference type="GO" id="GO:0003677">
    <property type="term" value="F:DNA binding"/>
    <property type="evidence" value="ECO:0007669"/>
    <property type="project" value="UniProtKB-KW"/>
</dbReference>
<accession>A0A1I2HV68</accession>
<keyword evidence="2" id="KW-0805">Transcription regulation</keyword>
<sequence length="212" mass="23411">MRIILADPRTLVRAGLKRLLQEHTDAQIVGEVADGQALLEKVGQLHPDAVLTEIELPKITGIEALVQIHRHYPEVAVLILSSLTDGQHVRAALRHGAAGFLDKDADPMELHLALRAVQRKQIYLSPSISHAAVERRGGALRQEDQVMLTPRQRQVLQLIARGKSTKEIAALMGVSIKTVETHRARLMNALGLYGTNALMRYAIRTGLDYAHL</sequence>
<comment type="caution">
    <text evidence="5">Lacks conserved residue(s) required for the propagation of feature annotation.</text>
</comment>
<dbReference type="InterPro" id="IPR039420">
    <property type="entry name" value="WalR-like"/>
</dbReference>
<dbReference type="Pfam" id="PF00196">
    <property type="entry name" value="GerE"/>
    <property type="match status" value="1"/>
</dbReference>
<keyword evidence="1" id="KW-0597">Phosphoprotein</keyword>
<dbReference type="CDD" id="cd17535">
    <property type="entry name" value="REC_NarL-like"/>
    <property type="match status" value="1"/>
</dbReference>
<dbReference type="Pfam" id="PF00072">
    <property type="entry name" value="Response_reg"/>
    <property type="match status" value="1"/>
</dbReference>
<dbReference type="SUPFAM" id="SSF46894">
    <property type="entry name" value="C-terminal effector domain of the bipartite response regulators"/>
    <property type="match status" value="1"/>
</dbReference>
<dbReference type="InterPro" id="IPR011006">
    <property type="entry name" value="CheY-like_superfamily"/>
</dbReference>
<evidence type="ECO:0000259" key="6">
    <source>
        <dbReference type="PROSITE" id="PS50043"/>
    </source>
</evidence>
<dbReference type="RefSeq" id="WP_091531529.1">
    <property type="nucleotide sequence ID" value="NZ_FOOC01000002.1"/>
</dbReference>
<dbReference type="PROSITE" id="PS50043">
    <property type="entry name" value="HTH_LUXR_2"/>
    <property type="match status" value="1"/>
</dbReference>
<dbReference type="InterPro" id="IPR001789">
    <property type="entry name" value="Sig_transdc_resp-reg_receiver"/>
</dbReference>
<keyword evidence="9" id="KW-1185">Reference proteome</keyword>
<dbReference type="CDD" id="cd06170">
    <property type="entry name" value="LuxR_C_like"/>
    <property type="match status" value="1"/>
</dbReference>
<evidence type="ECO:0000256" key="2">
    <source>
        <dbReference type="ARBA" id="ARBA00023015"/>
    </source>
</evidence>
<dbReference type="SMART" id="SM00421">
    <property type="entry name" value="HTH_LUXR"/>
    <property type="match status" value="1"/>
</dbReference>
<dbReference type="GO" id="GO:0006355">
    <property type="term" value="P:regulation of DNA-templated transcription"/>
    <property type="evidence" value="ECO:0007669"/>
    <property type="project" value="InterPro"/>
</dbReference>
<dbReference type="GO" id="GO:0000160">
    <property type="term" value="P:phosphorelay signal transduction system"/>
    <property type="evidence" value="ECO:0007669"/>
    <property type="project" value="InterPro"/>
</dbReference>
<proteinExistence type="predicted"/>
<dbReference type="InterPro" id="IPR058245">
    <property type="entry name" value="NreC/VraR/RcsB-like_REC"/>
</dbReference>
<gene>
    <name evidence="8" type="ORF">SAMN04488120_102245</name>
</gene>
<evidence type="ECO:0000256" key="3">
    <source>
        <dbReference type="ARBA" id="ARBA00023125"/>
    </source>
</evidence>
<dbReference type="InterPro" id="IPR000792">
    <property type="entry name" value="Tscrpt_reg_LuxR_C"/>
</dbReference>
<organism evidence="8 9">
    <name type="scientific">Fontimonas thermophila</name>
    <dbReference type="NCBI Taxonomy" id="1076937"/>
    <lineage>
        <taxon>Bacteria</taxon>
        <taxon>Pseudomonadati</taxon>
        <taxon>Pseudomonadota</taxon>
        <taxon>Gammaproteobacteria</taxon>
        <taxon>Nevskiales</taxon>
        <taxon>Nevskiaceae</taxon>
        <taxon>Fontimonas</taxon>
    </lineage>
</organism>